<feature type="region of interest" description="Disordered" evidence="1">
    <location>
        <begin position="327"/>
        <end position="346"/>
    </location>
</feature>
<name>A0A4S4LZX7_9AGAM</name>
<dbReference type="AlphaFoldDB" id="A0A4S4LZX7"/>
<feature type="compositionally biased region" description="Basic and acidic residues" evidence="1">
    <location>
        <begin position="327"/>
        <end position="337"/>
    </location>
</feature>
<feature type="compositionally biased region" description="Basic and acidic residues" evidence="1">
    <location>
        <begin position="172"/>
        <end position="183"/>
    </location>
</feature>
<keyword evidence="2" id="KW-0472">Membrane</keyword>
<evidence type="ECO:0000256" key="2">
    <source>
        <dbReference type="SAM" id="Phobius"/>
    </source>
</evidence>
<keyword evidence="4" id="KW-1185">Reference proteome</keyword>
<dbReference type="OrthoDB" id="10658095at2759"/>
<comment type="caution">
    <text evidence="3">The sequence shown here is derived from an EMBL/GenBank/DDBJ whole genome shotgun (WGS) entry which is preliminary data.</text>
</comment>
<organism evidence="3 4">
    <name type="scientific">Bondarzewia mesenterica</name>
    <dbReference type="NCBI Taxonomy" id="1095465"/>
    <lineage>
        <taxon>Eukaryota</taxon>
        <taxon>Fungi</taxon>
        <taxon>Dikarya</taxon>
        <taxon>Basidiomycota</taxon>
        <taxon>Agaricomycotina</taxon>
        <taxon>Agaricomycetes</taxon>
        <taxon>Russulales</taxon>
        <taxon>Bondarzewiaceae</taxon>
        <taxon>Bondarzewia</taxon>
    </lineage>
</organism>
<reference evidence="3 4" key="1">
    <citation type="submission" date="2019-02" db="EMBL/GenBank/DDBJ databases">
        <title>Genome sequencing of the rare red list fungi Bondarzewia mesenterica.</title>
        <authorList>
            <person name="Buettner E."/>
            <person name="Kellner H."/>
        </authorList>
    </citation>
    <scope>NUCLEOTIDE SEQUENCE [LARGE SCALE GENOMIC DNA]</scope>
    <source>
        <strain evidence="3 4">DSM 108281</strain>
    </source>
</reference>
<gene>
    <name evidence="3" type="ORF">EW146_g2662</name>
</gene>
<dbReference type="EMBL" id="SGPL01000080">
    <property type="protein sequence ID" value="THH18289.1"/>
    <property type="molecule type" value="Genomic_DNA"/>
</dbReference>
<protein>
    <submittedName>
        <fullName evidence="3">Uncharacterized protein</fullName>
    </submittedName>
</protein>
<dbReference type="Proteomes" id="UP000310158">
    <property type="component" value="Unassembled WGS sequence"/>
</dbReference>
<evidence type="ECO:0000313" key="3">
    <source>
        <dbReference type="EMBL" id="THH18289.1"/>
    </source>
</evidence>
<feature type="transmembrane region" description="Helical" evidence="2">
    <location>
        <begin position="41"/>
        <end position="64"/>
    </location>
</feature>
<feature type="compositionally biased region" description="Low complexity" evidence="1">
    <location>
        <begin position="12"/>
        <end position="24"/>
    </location>
</feature>
<keyword evidence="2" id="KW-0812">Transmembrane</keyword>
<evidence type="ECO:0000256" key="1">
    <source>
        <dbReference type="SAM" id="MobiDB-lite"/>
    </source>
</evidence>
<evidence type="ECO:0000313" key="4">
    <source>
        <dbReference type="Proteomes" id="UP000310158"/>
    </source>
</evidence>
<sequence>MAPAPGSTDAIALPSSATPSPTLSQTPASVAAPWYEQLGPILPFIFVFLGIFVLMISTFATILYRARRGRWPPECRESVPPRALLLPNELKKTRRTMSNSTETVPLMTSPIATLVAQTTLLSCAPIKYPCSSRELEKQRGWPRVMSTMSMDFVCRGLSWGRSTVGRTSRSRSRSDIISRESRVSRISRASVHGQGGETGSYARHSGEPLLDDSPRDRGGLRYSLRLADTLDEEAEPASWLEILLRDELEDIPEEDETPSEEKHDEDGDEDSDDESEDEWAFISFPIPPVDYVTHTPTGEALRPYKSFTSLALVDGIPLVRPQTKTQMEDLVPRRSGSEPRLTPPSPALLKPHAWPVDSQQLDLADIRDRAAYFTFAHTSFTLSSIDDDDRDSMIAVAY</sequence>
<feature type="region of interest" description="Disordered" evidence="1">
    <location>
        <begin position="163"/>
        <end position="215"/>
    </location>
</feature>
<proteinExistence type="predicted"/>
<feature type="region of interest" description="Disordered" evidence="1">
    <location>
        <begin position="250"/>
        <end position="277"/>
    </location>
</feature>
<keyword evidence="2" id="KW-1133">Transmembrane helix</keyword>
<feature type="compositionally biased region" description="Acidic residues" evidence="1">
    <location>
        <begin position="266"/>
        <end position="277"/>
    </location>
</feature>
<feature type="region of interest" description="Disordered" evidence="1">
    <location>
        <begin position="1"/>
        <end position="24"/>
    </location>
</feature>
<accession>A0A4S4LZX7</accession>